<organism evidence="2 3">
    <name type="scientific">Daphnia magna</name>
    <dbReference type="NCBI Taxonomy" id="35525"/>
    <lineage>
        <taxon>Eukaryota</taxon>
        <taxon>Metazoa</taxon>
        <taxon>Ecdysozoa</taxon>
        <taxon>Arthropoda</taxon>
        <taxon>Crustacea</taxon>
        <taxon>Branchiopoda</taxon>
        <taxon>Diplostraca</taxon>
        <taxon>Cladocera</taxon>
        <taxon>Anomopoda</taxon>
        <taxon>Daphniidae</taxon>
        <taxon>Daphnia</taxon>
    </lineage>
</organism>
<evidence type="ECO:0000313" key="3">
    <source>
        <dbReference type="Proteomes" id="UP001234178"/>
    </source>
</evidence>
<gene>
    <name evidence="2" type="ORF">OUZ56_026283</name>
</gene>
<protein>
    <submittedName>
        <fullName evidence="2">Uncharacterized protein</fullName>
    </submittedName>
</protein>
<evidence type="ECO:0000313" key="2">
    <source>
        <dbReference type="EMBL" id="KAK4013731.1"/>
    </source>
</evidence>
<feature type="region of interest" description="Disordered" evidence="1">
    <location>
        <begin position="87"/>
        <end position="107"/>
    </location>
</feature>
<keyword evidence="3" id="KW-1185">Reference proteome</keyword>
<proteinExistence type="predicted"/>
<sequence>MDNCIAVFGLELYVGYGSISSLGCITKNVDFCELHDTFRVVYPTRDLKVGKLEALLHPSQFQLPKASGLESPNSVTASMIGAGSNWKVSDSVTKGIPKTLGSPSSSF</sequence>
<dbReference type="Proteomes" id="UP001234178">
    <property type="component" value="Unassembled WGS sequence"/>
</dbReference>
<dbReference type="EMBL" id="JAOYFB010000004">
    <property type="protein sequence ID" value="KAK4013731.1"/>
    <property type="molecule type" value="Genomic_DNA"/>
</dbReference>
<reference evidence="2 3" key="1">
    <citation type="journal article" date="2023" name="Nucleic Acids Res.">
        <title>The hologenome of Daphnia magna reveals possible DNA methylation and microbiome-mediated evolution of the host genome.</title>
        <authorList>
            <person name="Chaturvedi A."/>
            <person name="Li X."/>
            <person name="Dhandapani V."/>
            <person name="Marshall H."/>
            <person name="Kissane S."/>
            <person name="Cuenca-Cambronero M."/>
            <person name="Asole G."/>
            <person name="Calvet F."/>
            <person name="Ruiz-Romero M."/>
            <person name="Marangio P."/>
            <person name="Guigo R."/>
            <person name="Rago D."/>
            <person name="Mirbahai L."/>
            <person name="Eastwood N."/>
            <person name="Colbourne J.K."/>
            <person name="Zhou J."/>
            <person name="Mallon E."/>
            <person name="Orsini L."/>
        </authorList>
    </citation>
    <scope>NUCLEOTIDE SEQUENCE [LARGE SCALE GENOMIC DNA]</scope>
    <source>
        <strain evidence="2">LRV0_1</strain>
    </source>
</reference>
<comment type="caution">
    <text evidence="2">The sequence shown here is derived from an EMBL/GenBank/DDBJ whole genome shotgun (WGS) entry which is preliminary data.</text>
</comment>
<evidence type="ECO:0000256" key="1">
    <source>
        <dbReference type="SAM" id="MobiDB-lite"/>
    </source>
</evidence>
<accession>A0ABQ9ZLD6</accession>
<name>A0ABQ9ZLD6_9CRUS</name>